<feature type="binding site" evidence="5">
    <location>
        <position position="143"/>
    </location>
    <ligand>
        <name>Zn(2+)</name>
        <dbReference type="ChEBI" id="CHEBI:29105"/>
    </ligand>
</feature>
<dbReference type="FunFam" id="3.30.1130.10:FF:000001">
    <property type="entry name" value="GTP cyclohydrolase 1"/>
    <property type="match status" value="1"/>
</dbReference>
<comment type="catalytic activity">
    <reaction evidence="1 5">
        <text>GTP + H2O = 7,8-dihydroneopterin 3'-triphosphate + formate + H(+)</text>
        <dbReference type="Rhea" id="RHEA:17473"/>
        <dbReference type="ChEBI" id="CHEBI:15377"/>
        <dbReference type="ChEBI" id="CHEBI:15378"/>
        <dbReference type="ChEBI" id="CHEBI:15740"/>
        <dbReference type="ChEBI" id="CHEBI:37565"/>
        <dbReference type="ChEBI" id="CHEBI:58462"/>
        <dbReference type="EC" id="3.5.4.16"/>
    </reaction>
</comment>
<comment type="subunit">
    <text evidence="5">Homopolymer.</text>
</comment>
<dbReference type="PROSITE" id="PS00859">
    <property type="entry name" value="GTP_CYCLOHYDROL_1_1"/>
    <property type="match status" value="1"/>
</dbReference>
<keyword evidence="5" id="KW-0342">GTP-binding</keyword>
<dbReference type="NCBIfam" id="TIGR00063">
    <property type="entry name" value="folE"/>
    <property type="match status" value="1"/>
</dbReference>
<evidence type="ECO:0000256" key="2">
    <source>
        <dbReference type="ARBA" id="ARBA00005080"/>
    </source>
</evidence>
<keyword evidence="4 5" id="KW-0378">Hydrolase</keyword>
<evidence type="ECO:0000256" key="3">
    <source>
        <dbReference type="ARBA" id="ARBA00022563"/>
    </source>
</evidence>
<dbReference type="EC" id="3.5.4.16" evidence="5"/>
<feature type="binding site" evidence="5">
    <location>
        <position position="72"/>
    </location>
    <ligand>
        <name>Zn(2+)</name>
        <dbReference type="ChEBI" id="CHEBI:29105"/>
    </ligand>
</feature>
<comment type="caution">
    <text evidence="7">The sequence shown here is derived from an EMBL/GenBank/DDBJ whole genome shotgun (WGS) entry which is preliminary data.</text>
</comment>
<evidence type="ECO:0000256" key="4">
    <source>
        <dbReference type="ARBA" id="ARBA00022801"/>
    </source>
</evidence>
<dbReference type="GO" id="GO:0008270">
    <property type="term" value="F:zinc ion binding"/>
    <property type="evidence" value="ECO:0007669"/>
    <property type="project" value="UniProtKB-UniRule"/>
</dbReference>
<dbReference type="GO" id="GO:0005737">
    <property type="term" value="C:cytoplasm"/>
    <property type="evidence" value="ECO:0007669"/>
    <property type="project" value="TreeGrafter"/>
</dbReference>
<dbReference type="Gene3D" id="1.10.286.10">
    <property type="match status" value="1"/>
</dbReference>
<accession>A0A0A6VJX1</accession>
<gene>
    <name evidence="5" type="primary">folE</name>
    <name evidence="7" type="ORF">NG54_00610</name>
</gene>
<dbReference type="Proteomes" id="UP000030588">
    <property type="component" value="Unassembled WGS sequence"/>
</dbReference>
<dbReference type="InterPro" id="IPR018234">
    <property type="entry name" value="GTP_CycHdrlase_I_CS"/>
</dbReference>
<keyword evidence="3 5" id="KW-0554">One-carbon metabolism</keyword>
<sequence length="180" mass="20019">MSNYFAKILAELGLDLDDPSIKDTPNRVAKMLVDETCNGLFTEPPEITTFPIDEHTSRDLIVIEDIPFSSLCEHHFQPFIGKATVAYLPNDRIMGLSKAARVLDYFAARPQVQERLTGEVAQFLYEQLNAKGVLVIVQAEHFCMKVRGVKKHGSSTITTAIRGDIDKQEVISSLKLAGKV</sequence>
<dbReference type="EMBL" id="JRUN01000001">
    <property type="protein sequence ID" value="KHD86909.1"/>
    <property type="molecule type" value="Genomic_DNA"/>
</dbReference>
<dbReference type="GO" id="GO:0005525">
    <property type="term" value="F:GTP binding"/>
    <property type="evidence" value="ECO:0007669"/>
    <property type="project" value="UniProtKB-KW"/>
</dbReference>
<dbReference type="UniPathway" id="UPA00848">
    <property type="reaction ID" value="UER00151"/>
</dbReference>
<comment type="similarity">
    <text evidence="5">Belongs to the GTP cyclohydrolase I family.</text>
</comment>
<dbReference type="PANTHER" id="PTHR11109">
    <property type="entry name" value="GTP CYCLOHYDROLASE I"/>
    <property type="match status" value="1"/>
</dbReference>
<dbReference type="PROSITE" id="PS00860">
    <property type="entry name" value="GTP_CYCLOHYDROL_1_2"/>
    <property type="match status" value="1"/>
</dbReference>
<reference evidence="7 8" key="1">
    <citation type="submission" date="2014-10" db="EMBL/GenBank/DDBJ databases">
        <title>Draft genome of phytase producing Bacillus ginsengihumi strain M2.11.</title>
        <authorList>
            <person name="Toymentseva A."/>
            <person name="Boulygina E.A."/>
            <person name="Kazakov S.V."/>
            <person name="Kayumov I."/>
            <person name="Suleimanova A.D."/>
            <person name="Mardanova A.M."/>
            <person name="Maria S.N."/>
            <person name="Sergey M.Y."/>
            <person name="Sharipova M.R."/>
        </authorList>
    </citation>
    <scope>NUCLEOTIDE SEQUENCE [LARGE SCALE GENOMIC DNA]</scope>
    <source>
        <strain evidence="7 8">M2.11</strain>
    </source>
</reference>
<dbReference type="NCBIfam" id="NF006825">
    <property type="entry name" value="PRK09347.1-2"/>
    <property type="match status" value="1"/>
</dbReference>
<keyword evidence="5" id="KW-0862">Zinc</keyword>
<dbReference type="GO" id="GO:0006729">
    <property type="term" value="P:tetrahydrobiopterin biosynthetic process"/>
    <property type="evidence" value="ECO:0007669"/>
    <property type="project" value="TreeGrafter"/>
</dbReference>
<evidence type="ECO:0000313" key="7">
    <source>
        <dbReference type="EMBL" id="KHD86909.1"/>
    </source>
</evidence>
<dbReference type="STRING" id="363870.NG54_00610"/>
<evidence type="ECO:0000256" key="5">
    <source>
        <dbReference type="HAMAP-Rule" id="MF_00223"/>
    </source>
</evidence>
<organism evidence="7 8">
    <name type="scientific">Heyndrickxia ginsengihumi</name>
    <dbReference type="NCBI Taxonomy" id="363870"/>
    <lineage>
        <taxon>Bacteria</taxon>
        <taxon>Bacillati</taxon>
        <taxon>Bacillota</taxon>
        <taxon>Bacilli</taxon>
        <taxon>Bacillales</taxon>
        <taxon>Bacillaceae</taxon>
        <taxon>Heyndrickxia</taxon>
    </lineage>
</organism>
<dbReference type="Pfam" id="PF01227">
    <property type="entry name" value="GTP_cyclohydroI"/>
    <property type="match status" value="1"/>
</dbReference>
<dbReference type="GO" id="GO:0046654">
    <property type="term" value="P:tetrahydrofolate biosynthetic process"/>
    <property type="evidence" value="ECO:0007669"/>
    <property type="project" value="UniProtKB-UniRule"/>
</dbReference>
<evidence type="ECO:0000259" key="6">
    <source>
        <dbReference type="Pfam" id="PF01227"/>
    </source>
</evidence>
<dbReference type="AlphaFoldDB" id="A0A0A6VJX1"/>
<dbReference type="PANTHER" id="PTHR11109:SF7">
    <property type="entry name" value="GTP CYCLOHYDROLASE 1"/>
    <property type="match status" value="1"/>
</dbReference>
<evidence type="ECO:0000313" key="8">
    <source>
        <dbReference type="Proteomes" id="UP000030588"/>
    </source>
</evidence>
<feature type="binding site" evidence="5">
    <location>
        <position position="75"/>
    </location>
    <ligand>
        <name>Zn(2+)</name>
        <dbReference type="ChEBI" id="CHEBI:29105"/>
    </ligand>
</feature>
<evidence type="ECO:0000256" key="1">
    <source>
        <dbReference type="ARBA" id="ARBA00001052"/>
    </source>
</evidence>
<dbReference type="GO" id="GO:0006730">
    <property type="term" value="P:one-carbon metabolic process"/>
    <property type="evidence" value="ECO:0007669"/>
    <property type="project" value="UniProtKB-UniRule"/>
</dbReference>
<dbReference type="HAMAP" id="MF_00223">
    <property type="entry name" value="FolE"/>
    <property type="match status" value="1"/>
</dbReference>
<dbReference type="InterPro" id="IPR001474">
    <property type="entry name" value="GTP_CycHdrlase_I"/>
</dbReference>
<proteinExistence type="inferred from homology"/>
<keyword evidence="5" id="KW-0479">Metal-binding</keyword>
<dbReference type="InterPro" id="IPR043133">
    <property type="entry name" value="GTP-CH-I_C/QueF"/>
</dbReference>
<feature type="domain" description="GTP cyclohydrolase I" evidence="6">
    <location>
        <begin position="3"/>
        <end position="169"/>
    </location>
</feature>
<protein>
    <recommendedName>
        <fullName evidence="5">GTP cyclohydrolase 1</fullName>
        <ecNumber evidence="5">3.5.4.16</ecNumber>
    </recommendedName>
    <alternativeName>
        <fullName evidence="5">GTP cyclohydrolase I</fullName>
        <shortName evidence="5">GTP-CH-I</shortName>
    </alternativeName>
</protein>
<keyword evidence="5" id="KW-0547">Nucleotide-binding</keyword>
<name>A0A0A6VJX1_9BACI</name>
<dbReference type="InterPro" id="IPR043134">
    <property type="entry name" value="GTP-CH-I_N"/>
</dbReference>
<comment type="pathway">
    <text evidence="2 5">Cofactor biosynthesis; 7,8-dihydroneopterin triphosphate biosynthesis; 7,8-dihydroneopterin triphosphate from GTP: step 1/1.</text>
</comment>
<dbReference type="SUPFAM" id="SSF55620">
    <property type="entry name" value="Tetrahydrobiopterin biosynthesis enzymes-like"/>
    <property type="match status" value="1"/>
</dbReference>
<dbReference type="NCBIfam" id="NF006826">
    <property type="entry name" value="PRK09347.1-3"/>
    <property type="match status" value="1"/>
</dbReference>
<dbReference type="InterPro" id="IPR020602">
    <property type="entry name" value="GTP_CycHdrlase_I_dom"/>
</dbReference>
<dbReference type="GO" id="GO:0003934">
    <property type="term" value="F:GTP cyclohydrolase I activity"/>
    <property type="evidence" value="ECO:0007669"/>
    <property type="project" value="UniProtKB-UniRule"/>
</dbReference>
<dbReference type="Gene3D" id="3.30.1130.10">
    <property type="match status" value="1"/>
</dbReference>